<dbReference type="PANTHER" id="PTHR43649:SF12">
    <property type="entry name" value="DIACETYLCHITOBIOSE BINDING PROTEIN DASA"/>
    <property type="match status" value="1"/>
</dbReference>
<dbReference type="InterPro" id="IPR006059">
    <property type="entry name" value="SBP"/>
</dbReference>
<dbReference type="Proteomes" id="UP000293142">
    <property type="component" value="Unassembled WGS sequence"/>
</dbReference>
<dbReference type="OrthoDB" id="9795467at2"/>
<dbReference type="AlphaFoldDB" id="A0A4Q9DDM0"/>
<dbReference type="InterPro" id="IPR050490">
    <property type="entry name" value="Bact_solute-bd_prot1"/>
</dbReference>
<comment type="caution">
    <text evidence="1">The sequence shown here is derived from an EMBL/GenBank/DDBJ whole genome shotgun (WGS) entry which is preliminary data.</text>
</comment>
<dbReference type="Gene3D" id="3.40.190.10">
    <property type="entry name" value="Periplasmic binding protein-like II"/>
    <property type="match status" value="1"/>
</dbReference>
<dbReference type="PANTHER" id="PTHR43649">
    <property type="entry name" value="ARABINOSE-BINDING PROTEIN-RELATED"/>
    <property type="match status" value="1"/>
</dbReference>
<name>A0A4Q9DDM0_9BACL</name>
<protein>
    <submittedName>
        <fullName evidence="1">ABC transporter substrate-binding protein</fullName>
    </submittedName>
</protein>
<dbReference type="EMBL" id="SIRE01000039">
    <property type="protein sequence ID" value="TBL69288.1"/>
    <property type="molecule type" value="Genomic_DNA"/>
</dbReference>
<proteinExistence type="predicted"/>
<evidence type="ECO:0000313" key="2">
    <source>
        <dbReference type="Proteomes" id="UP000293142"/>
    </source>
</evidence>
<gene>
    <name evidence="1" type="ORF">EYB31_36110</name>
</gene>
<dbReference type="Pfam" id="PF01547">
    <property type="entry name" value="SBP_bac_1"/>
    <property type="match status" value="1"/>
</dbReference>
<dbReference type="CDD" id="cd14748">
    <property type="entry name" value="PBP2_UgpB"/>
    <property type="match status" value="1"/>
</dbReference>
<accession>A0A4Q9DDM0</accession>
<keyword evidence="2" id="KW-1185">Reference proteome</keyword>
<reference evidence="1 2" key="1">
    <citation type="submission" date="2019-02" db="EMBL/GenBank/DDBJ databases">
        <title>Paenibacillus sp. nov., isolated from surface-sterilized tissue of Thalictrum simplex L.</title>
        <authorList>
            <person name="Tuo L."/>
        </authorList>
    </citation>
    <scope>NUCLEOTIDE SEQUENCE [LARGE SCALE GENOMIC DNA]</scope>
    <source>
        <strain evidence="1 2">N2SHLJ1</strain>
    </source>
</reference>
<evidence type="ECO:0000313" key="1">
    <source>
        <dbReference type="EMBL" id="TBL69288.1"/>
    </source>
</evidence>
<organism evidence="1 2">
    <name type="scientific">Paenibacillus thalictri</name>
    <dbReference type="NCBI Taxonomy" id="2527873"/>
    <lineage>
        <taxon>Bacteria</taxon>
        <taxon>Bacillati</taxon>
        <taxon>Bacillota</taxon>
        <taxon>Bacilli</taxon>
        <taxon>Bacillales</taxon>
        <taxon>Paenibacillaceae</taxon>
        <taxon>Paenibacillus</taxon>
    </lineage>
</organism>
<sequence>MNVPDIDRLLQLSMKTVAIFTFLIGGFKMYKTKIISTVVATGLLAGVLAGCAKPSESAQPNSGEKPTEKAPVTLTFWFPGADKVNDEYFTNVAKEFEKLHPNIKIETTVLPANSADVDTKLNAAKLSGTFPDVLSAYLIFMGTRGTKGEFAPLDDYIKKWDEKDDMFESALSIGKVKDKTFGLGFYPAPEILTYRKDYFKEAGLDPEKPPATWEELAQYAEKLTKRDANGNVTRAGFDIPGTSASVFFEPFMRQNGSKVIDEEKEAPAFSDAKSAEALDFLVGLANKKVNTPFDYQKKDTFPFISGKSAMSFLQTTMISNLLNNNPELKDNLGFVPVLKRENKVAFNGYRLFTIGANSKHKDESWEFIQFMMSKEQMWKRYKDLKIPVLRKSMEQQFMDEDPKFNGVLLDYVKSGKGKPIIPWTSLYDKYIHLAYEEALSGKKSAAQALKDAQDNLEKEIKTLTK</sequence>
<dbReference type="SUPFAM" id="SSF53850">
    <property type="entry name" value="Periplasmic binding protein-like II"/>
    <property type="match status" value="1"/>
</dbReference>